<evidence type="ECO:0000313" key="2">
    <source>
        <dbReference type="Proteomes" id="UP000821845"/>
    </source>
</evidence>
<dbReference type="EMBL" id="CM023486">
    <property type="protein sequence ID" value="KAH6927197.1"/>
    <property type="molecule type" value="Genomic_DNA"/>
</dbReference>
<proteinExistence type="predicted"/>
<name>A0ACB7RWA3_HYAAI</name>
<keyword evidence="2" id="KW-1185">Reference proteome</keyword>
<sequence length="97" mass="10402">MLPPEPRVNPSTGAAGLEPACAMCPLAPRRVRNGSGCQTNYEHRKGDTADNAAAGTLRKRGGLAVASGRRGQRMSALRFHRVTLCDDRGRRVFSLSP</sequence>
<reference evidence="1" key="1">
    <citation type="submission" date="2020-05" db="EMBL/GenBank/DDBJ databases">
        <title>Large-scale comparative analyses of tick genomes elucidate their genetic diversity and vector capacities.</title>
        <authorList>
            <person name="Jia N."/>
            <person name="Wang J."/>
            <person name="Shi W."/>
            <person name="Du L."/>
            <person name="Sun Y."/>
            <person name="Zhan W."/>
            <person name="Jiang J."/>
            <person name="Wang Q."/>
            <person name="Zhang B."/>
            <person name="Ji P."/>
            <person name="Sakyi L.B."/>
            <person name="Cui X."/>
            <person name="Yuan T."/>
            <person name="Jiang B."/>
            <person name="Yang W."/>
            <person name="Lam T.T.-Y."/>
            <person name="Chang Q."/>
            <person name="Ding S."/>
            <person name="Wang X."/>
            <person name="Zhu J."/>
            <person name="Ruan X."/>
            <person name="Zhao L."/>
            <person name="Wei J."/>
            <person name="Que T."/>
            <person name="Du C."/>
            <person name="Cheng J."/>
            <person name="Dai P."/>
            <person name="Han X."/>
            <person name="Huang E."/>
            <person name="Gao Y."/>
            <person name="Liu J."/>
            <person name="Shao H."/>
            <person name="Ye R."/>
            <person name="Li L."/>
            <person name="Wei W."/>
            <person name="Wang X."/>
            <person name="Wang C."/>
            <person name="Yang T."/>
            <person name="Huo Q."/>
            <person name="Li W."/>
            <person name="Guo W."/>
            <person name="Chen H."/>
            <person name="Zhou L."/>
            <person name="Ni X."/>
            <person name="Tian J."/>
            <person name="Zhou Y."/>
            <person name="Sheng Y."/>
            <person name="Liu T."/>
            <person name="Pan Y."/>
            <person name="Xia L."/>
            <person name="Li J."/>
            <person name="Zhao F."/>
            <person name="Cao W."/>
        </authorList>
    </citation>
    <scope>NUCLEOTIDE SEQUENCE</scope>
    <source>
        <strain evidence="1">Hyas-2018</strain>
    </source>
</reference>
<accession>A0ACB7RWA3</accession>
<protein>
    <submittedName>
        <fullName evidence="1">Uncharacterized protein</fullName>
    </submittedName>
</protein>
<evidence type="ECO:0000313" key="1">
    <source>
        <dbReference type="EMBL" id="KAH6927197.1"/>
    </source>
</evidence>
<organism evidence="1 2">
    <name type="scientific">Hyalomma asiaticum</name>
    <name type="common">Tick</name>
    <dbReference type="NCBI Taxonomy" id="266040"/>
    <lineage>
        <taxon>Eukaryota</taxon>
        <taxon>Metazoa</taxon>
        <taxon>Ecdysozoa</taxon>
        <taxon>Arthropoda</taxon>
        <taxon>Chelicerata</taxon>
        <taxon>Arachnida</taxon>
        <taxon>Acari</taxon>
        <taxon>Parasitiformes</taxon>
        <taxon>Ixodida</taxon>
        <taxon>Ixodoidea</taxon>
        <taxon>Ixodidae</taxon>
        <taxon>Hyalomminae</taxon>
        <taxon>Hyalomma</taxon>
    </lineage>
</organism>
<gene>
    <name evidence="1" type="ORF">HPB50_000829</name>
</gene>
<dbReference type="Proteomes" id="UP000821845">
    <property type="component" value="Chromosome 6"/>
</dbReference>
<comment type="caution">
    <text evidence="1">The sequence shown here is derived from an EMBL/GenBank/DDBJ whole genome shotgun (WGS) entry which is preliminary data.</text>
</comment>